<dbReference type="Proteomes" id="UP000240493">
    <property type="component" value="Unassembled WGS sequence"/>
</dbReference>
<accession>A0A2T3YU80</accession>
<dbReference type="EMBL" id="KZ679271">
    <property type="protein sequence ID" value="PTB36133.1"/>
    <property type="molecule type" value="Genomic_DNA"/>
</dbReference>
<evidence type="ECO:0000313" key="1">
    <source>
        <dbReference type="EMBL" id="PTB36133.1"/>
    </source>
</evidence>
<sequence length="275" mass="29428">MAPYIVSINNQSDSKQAYAIFAAAPAIKRNGDSAVDVVTRIITSVRGVASPQGQASFMLSKKLFATCGVYDVEADPSPQNQHRKRIGTGIEVVDQRAVDLGCLDEAGRLVRGTTLRIECSDGTPAFTTDEITPSGALGCFSILTGRDFSVKEAKHNQYVVGFCSSMRQNIGPYTTFVPEPGQEYQIAPSKIFYVVVGQFNPYDLTSPTLKDSPSTCKVDFGTLGTDQVTLIHNDTGGLIRMRVPGEEATSPVNFDVSGSSGSADLRLDVTAARSN</sequence>
<dbReference type="STRING" id="1042311.A0A2T3YU80"/>
<proteinExistence type="predicted"/>
<protein>
    <submittedName>
        <fullName evidence="1">Uncharacterized protein</fullName>
    </submittedName>
</protein>
<keyword evidence="2" id="KW-1185">Reference proteome</keyword>
<name>A0A2T3YU80_TRIA4</name>
<organism evidence="1 2">
    <name type="scientific">Trichoderma asperellum (strain ATCC 204424 / CBS 433.97 / NBRC 101777)</name>
    <dbReference type="NCBI Taxonomy" id="1042311"/>
    <lineage>
        <taxon>Eukaryota</taxon>
        <taxon>Fungi</taxon>
        <taxon>Dikarya</taxon>
        <taxon>Ascomycota</taxon>
        <taxon>Pezizomycotina</taxon>
        <taxon>Sordariomycetes</taxon>
        <taxon>Hypocreomycetidae</taxon>
        <taxon>Hypocreales</taxon>
        <taxon>Hypocreaceae</taxon>
        <taxon>Trichoderma</taxon>
    </lineage>
</organism>
<dbReference type="AlphaFoldDB" id="A0A2T3YU80"/>
<gene>
    <name evidence="1" type="ORF">M441DRAFT_93258</name>
</gene>
<dbReference type="OrthoDB" id="5129673at2759"/>
<evidence type="ECO:0000313" key="2">
    <source>
        <dbReference type="Proteomes" id="UP000240493"/>
    </source>
</evidence>
<reference evidence="1 2" key="1">
    <citation type="submission" date="2016-07" db="EMBL/GenBank/DDBJ databases">
        <title>Multiple horizontal gene transfer events from other fungi enriched the ability of initially mycotrophic Trichoderma (Ascomycota) to feed on dead plant biomass.</title>
        <authorList>
            <consortium name="DOE Joint Genome Institute"/>
            <person name="Aerts A."/>
            <person name="Atanasova L."/>
            <person name="Chenthamara K."/>
            <person name="Zhang J."/>
            <person name="Grujic M."/>
            <person name="Henrissat B."/>
            <person name="Kuo A."/>
            <person name="Salamov A."/>
            <person name="Lipzen A."/>
            <person name="Labutti K."/>
            <person name="Barry K."/>
            <person name="Miao Y."/>
            <person name="Rahimi M.J."/>
            <person name="Shen Q."/>
            <person name="Grigoriev I.V."/>
            <person name="Kubicek C.P."/>
            <person name="Druzhinina I.S."/>
        </authorList>
    </citation>
    <scope>NUCLEOTIDE SEQUENCE [LARGE SCALE GENOMIC DNA]</scope>
    <source>
        <strain evidence="1 2">CBS 433.97</strain>
    </source>
</reference>